<dbReference type="Pfam" id="PF14659">
    <property type="entry name" value="Phage_int_SAM_3"/>
    <property type="match status" value="1"/>
</dbReference>
<evidence type="ECO:0000259" key="2">
    <source>
        <dbReference type="Pfam" id="PF14659"/>
    </source>
</evidence>
<reference evidence="4" key="1">
    <citation type="submission" date="2017-04" db="EMBL/GenBank/DDBJ databases">
        <title>Function of individual gut microbiota members based on whole genome sequencing of pure cultures obtained from chicken caecum.</title>
        <authorList>
            <person name="Medvecky M."/>
            <person name="Cejkova D."/>
            <person name="Polansky O."/>
            <person name="Karasova D."/>
            <person name="Kubasova T."/>
            <person name="Cizek A."/>
            <person name="Rychlik I."/>
        </authorList>
    </citation>
    <scope>NUCLEOTIDE SEQUENCE [LARGE SCALE GENOMIC DNA]</scope>
    <source>
        <strain evidence="4">An75</strain>
    </source>
</reference>
<dbReference type="Proteomes" id="UP000195455">
    <property type="component" value="Unassembled WGS sequence"/>
</dbReference>
<dbReference type="AlphaFoldDB" id="A0A1Y3TV93"/>
<protein>
    <recommendedName>
        <fullName evidence="2">Integrase SAM-like N-terminal domain-containing protein</fullName>
    </recommendedName>
</protein>
<gene>
    <name evidence="3" type="ORF">B5G26_16135</name>
</gene>
<organism evidence="3 4">
    <name type="scientific">Anaerotignum lactatifermentans</name>
    <dbReference type="NCBI Taxonomy" id="160404"/>
    <lineage>
        <taxon>Bacteria</taxon>
        <taxon>Bacillati</taxon>
        <taxon>Bacillota</taxon>
        <taxon>Clostridia</taxon>
        <taxon>Lachnospirales</taxon>
        <taxon>Anaerotignaceae</taxon>
        <taxon>Anaerotignum</taxon>
    </lineage>
</organism>
<sequence>MEDCKVHLKPTTMENKKFLIQTKLMPYFSDLPICDIDISMVRK</sequence>
<evidence type="ECO:0000313" key="3">
    <source>
        <dbReference type="EMBL" id="OUN38717.1"/>
    </source>
</evidence>
<evidence type="ECO:0000313" key="4">
    <source>
        <dbReference type="Proteomes" id="UP000195455"/>
    </source>
</evidence>
<dbReference type="GO" id="GO:0003677">
    <property type="term" value="F:DNA binding"/>
    <property type="evidence" value="ECO:0007669"/>
    <property type="project" value="InterPro"/>
</dbReference>
<dbReference type="InterPro" id="IPR004107">
    <property type="entry name" value="Integrase_SAM-like_N"/>
</dbReference>
<evidence type="ECO:0000256" key="1">
    <source>
        <dbReference type="ARBA" id="ARBA00008857"/>
    </source>
</evidence>
<dbReference type="EMBL" id="NFHM01000056">
    <property type="protein sequence ID" value="OUN38717.1"/>
    <property type="molecule type" value="Genomic_DNA"/>
</dbReference>
<proteinExistence type="inferred from homology"/>
<dbReference type="GO" id="GO:0015074">
    <property type="term" value="P:DNA integration"/>
    <property type="evidence" value="ECO:0007669"/>
    <property type="project" value="InterPro"/>
</dbReference>
<feature type="domain" description="Integrase SAM-like N-terminal" evidence="2">
    <location>
        <begin position="1"/>
        <end position="37"/>
    </location>
</feature>
<accession>A0A1Y3TV93</accession>
<comment type="similarity">
    <text evidence="1">Belongs to the 'phage' integrase family.</text>
</comment>
<name>A0A1Y3TV93_9FIRM</name>
<comment type="caution">
    <text evidence="3">The sequence shown here is derived from an EMBL/GenBank/DDBJ whole genome shotgun (WGS) entry which is preliminary data.</text>
</comment>